<accession>A0A915I664</accession>
<dbReference type="AlphaFoldDB" id="A0A915I664"/>
<dbReference type="Proteomes" id="UP000887565">
    <property type="component" value="Unplaced"/>
</dbReference>
<evidence type="ECO:0000313" key="1">
    <source>
        <dbReference type="Proteomes" id="UP000887565"/>
    </source>
</evidence>
<name>A0A915I664_ROMCU</name>
<keyword evidence="1" id="KW-1185">Reference proteome</keyword>
<reference evidence="2" key="1">
    <citation type="submission" date="2022-11" db="UniProtKB">
        <authorList>
            <consortium name="WormBaseParasite"/>
        </authorList>
    </citation>
    <scope>IDENTIFICATION</scope>
</reference>
<sequence>MYEYWRTQNREQQKYRMAPCGTAWRRTALLVSMNRTTGATGYCAVPRREGTDNANFDKMLEQFKGNLESSLCLESEPRLRVKIGGLLLLWTRRNNKWRRKEE</sequence>
<protein>
    <submittedName>
        <fullName evidence="2">Uncharacterized protein</fullName>
    </submittedName>
</protein>
<dbReference type="WBParaSite" id="nRc.2.0.1.t09628-RA">
    <property type="protein sequence ID" value="nRc.2.0.1.t09628-RA"/>
    <property type="gene ID" value="nRc.2.0.1.g09628"/>
</dbReference>
<proteinExistence type="predicted"/>
<evidence type="ECO:0000313" key="2">
    <source>
        <dbReference type="WBParaSite" id="nRc.2.0.1.t09628-RA"/>
    </source>
</evidence>
<organism evidence="1 2">
    <name type="scientific">Romanomermis culicivorax</name>
    <name type="common">Nematode worm</name>
    <dbReference type="NCBI Taxonomy" id="13658"/>
    <lineage>
        <taxon>Eukaryota</taxon>
        <taxon>Metazoa</taxon>
        <taxon>Ecdysozoa</taxon>
        <taxon>Nematoda</taxon>
        <taxon>Enoplea</taxon>
        <taxon>Dorylaimia</taxon>
        <taxon>Mermithida</taxon>
        <taxon>Mermithoidea</taxon>
        <taxon>Mermithidae</taxon>
        <taxon>Romanomermis</taxon>
    </lineage>
</organism>